<gene>
    <name evidence="2" type="ORF">Nepgr_022138</name>
</gene>
<sequence length="97" mass="10049">MQSSHTADQSLEVANHEVYSKGWGGCGSSSTAMVAAVEPCCGVAADPPAADGVEEGASVRDRNSGSEGRKSFSRTKPEGANLTGTYLLSSKNLMYFS</sequence>
<feature type="region of interest" description="Disordered" evidence="1">
    <location>
        <begin position="45"/>
        <end position="80"/>
    </location>
</feature>
<accession>A0AAD3T186</accession>
<dbReference type="AlphaFoldDB" id="A0AAD3T186"/>
<protein>
    <submittedName>
        <fullName evidence="2">Uncharacterized protein</fullName>
    </submittedName>
</protein>
<feature type="compositionally biased region" description="Basic and acidic residues" evidence="1">
    <location>
        <begin position="57"/>
        <end position="70"/>
    </location>
</feature>
<name>A0AAD3T186_NEPGR</name>
<keyword evidence="3" id="KW-1185">Reference proteome</keyword>
<evidence type="ECO:0000313" key="2">
    <source>
        <dbReference type="EMBL" id="GMH20297.1"/>
    </source>
</evidence>
<dbReference type="EMBL" id="BSYO01000021">
    <property type="protein sequence ID" value="GMH20297.1"/>
    <property type="molecule type" value="Genomic_DNA"/>
</dbReference>
<evidence type="ECO:0000313" key="3">
    <source>
        <dbReference type="Proteomes" id="UP001279734"/>
    </source>
</evidence>
<comment type="caution">
    <text evidence="2">The sequence shown here is derived from an EMBL/GenBank/DDBJ whole genome shotgun (WGS) entry which is preliminary data.</text>
</comment>
<dbReference type="Proteomes" id="UP001279734">
    <property type="component" value="Unassembled WGS sequence"/>
</dbReference>
<organism evidence="2 3">
    <name type="scientific">Nepenthes gracilis</name>
    <name type="common">Slender pitcher plant</name>
    <dbReference type="NCBI Taxonomy" id="150966"/>
    <lineage>
        <taxon>Eukaryota</taxon>
        <taxon>Viridiplantae</taxon>
        <taxon>Streptophyta</taxon>
        <taxon>Embryophyta</taxon>
        <taxon>Tracheophyta</taxon>
        <taxon>Spermatophyta</taxon>
        <taxon>Magnoliopsida</taxon>
        <taxon>eudicotyledons</taxon>
        <taxon>Gunneridae</taxon>
        <taxon>Pentapetalae</taxon>
        <taxon>Caryophyllales</taxon>
        <taxon>Nepenthaceae</taxon>
        <taxon>Nepenthes</taxon>
    </lineage>
</organism>
<evidence type="ECO:0000256" key="1">
    <source>
        <dbReference type="SAM" id="MobiDB-lite"/>
    </source>
</evidence>
<reference evidence="2" key="1">
    <citation type="submission" date="2023-05" db="EMBL/GenBank/DDBJ databases">
        <title>Nepenthes gracilis genome sequencing.</title>
        <authorList>
            <person name="Fukushima K."/>
        </authorList>
    </citation>
    <scope>NUCLEOTIDE SEQUENCE</scope>
    <source>
        <strain evidence="2">SING2019-196</strain>
    </source>
</reference>
<proteinExistence type="predicted"/>